<keyword evidence="2" id="KW-1185">Reference proteome</keyword>
<proteinExistence type="predicted"/>
<evidence type="ECO:0000313" key="2">
    <source>
        <dbReference type="Proteomes" id="UP000183832"/>
    </source>
</evidence>
<protein>
    <submittedName>
        <fullName evidence="1">CLUMA_CG015689, isoform A</fullName>
    </submittedName>
</protein>
<gene>
    <name evidence="1" type="ORF">CLUMA_CG015689</name>
</gene>
<dbReference type="AlphaFoldDB" id="A0A1J1IPT0"/>
<reference evidence="1 2" key="1">
    <citation type="submission" date="2015-04" db="EMBL/GenBank/DDBJ databases">
        <authorList>
            <person name="Syromyatnikov M.Y."/>
            <person name="Popov V.N."/>
        </authorList>
    </citation>
    <scope>NUCLEOTIDE SEQUENCE [LARGE SCALE GENOMIC DNA]</scope>
</reference>
<dbReference type="EMBL" id="CVRI01000057">
    <property type="protein sequence ID" value="CRL02168.1"/>
    <property type="molecule type" value="Genomic_DNA"/>
</dbReference>
<sequence>MFGRIYHQNMYKKLITWKKFLRESRKFYQILNNHQMPRLRLLPLTFPIVAIRPHDDSLEVTYSTAA</sequence>
<evidence type="ECO:0000313" key="1">
    <source>
        <dbReference type="EMBL" id="CRL02168.1"/>
    </source>
</evidence>
<accession>A0A1J1IPT0</accession>
<name>A0A1J1IPT0_9DIPT</name>
<dbReference type="Proteomes" id="UP000183832">
    <property type="component" value="Unassembled WGS sequence"/>
</dbReference>
<organism evidence="1 2">
    <name type="scientific">Clunio marinus</name>
    <dbReference type="NCBI Taxonomy" id="568069"/>
    <lineage>
        <taxon>Eukaryota</taxon>
        <taxon>Metazoa</taxon>
        <taxon>Ecdysozoa</taxon>
        <taxon>Arthropoda</taxon>
        <taxon>Hexapoda</taxon>
        <taxon>Insecta</taxon>
        <taxon>Pterygota</taxon>
        <taxon>Neoptera</taxon>
        <taxon>Endopterygota</taxon>
        <taxon>Diptera</taxon>
        <taxon>Nematocera</taxon>
        <taxon>Chironomoidea</taxon>
        <taxon>Chironomidae</taxon>
        <taxon>Clunio</taxon>
    </lineage>
</organism>